<name>B0C1N6_ACAM1</name>
<feature type="compositionally biased region" description="Polar residues" evidence="1">
    <location>
        <begin position="75"/>
        <end position="86"/>
    </location>
</feature>
<keyword evidence="3" id="KW-1185">Reference proteome</keyword>
<dbReference type="EMBL" id="CP000828">
    <property type="protein sequence ID" value="ABW30870.1"/>
    <property type="molecule type" value="Genomic_DNA"/>
</dbReference>
<evidence type="ECO:0000313" key="3">
    <source>
        <dbReference type="Proteomes" id="UP000000268"/>
    </source>
</evidence>
<evidence type="ECO:0000313" key="2">
    <source>
        <dbReference type="EMBL" id="ABW30870.1"/>
    </source>
</evidence>
<gene>
    <name evidence="2" type="ordered locus">AM1_5931</name>
</gene>
<feature type="compositionally biased region" description="Low complexity" evidence="1">
    <location>
        <begin position="44"/>
        <end position="54"/>
    </location>
</feature>
<dbReference type="HOGENOM" id="CLU_1870862_0_0_3"/>
<protein>
    <submittedName>
        <fullName evidence="2">Uncharacterized protein</fullName>
    </submittedName>
</protein>
<dbReference type="AlphaFoldDB" id="B0C1N6"/>
<evidence type="ECO:0000256" key="1">
    <source>
        <dbReference type="SAM" id="MobiDB-lite"/>
    </source>
</evidence>
<feature type="region of interest" description="Disordered" evidence="1">
    <location>
        <begin position="29"/>
        <end position="136"/>
    </location>
</feature>
<reference evidence="2 3" key="1">
    <citation type="journal article" date="2008" name="Proc. Natl. Acad. Sci. U.S.A.">
        <title>Niche adaptation and genome expansion in the chlorophyll d-producing cyanobacterium Acaryochloris marina.</title>
        <authorList>
            <person name="Swingley W.D."/>
            <person name="Chen M."/>
            <person name="Cheung P.C."/>
            <person name="Conrad A.L."/>
            <person name="Dejesa L.C."/>
            <person name="Hao J."/>
            <person name="Honchak B.M."/>
            <person name="Karbach L.E."/>
            <person name="Kurdoglu A."/>
            <person name="Lahiri S."/>
            <person name="Mastrian S.D."/>
            <person name="Miyashita H."/>
            <person name="Page L."/>
            <person name="Ramakrishna P."/>
            <person name="Satoh S."/>
            <person name="Sattley W.M."/>
            <person name="Shimada Y."/>
            <person name="Taylor H.L."/>
            <person name="Tomo T."/>
            <person name="Tsuchiya T."/>
            <person name="Wang Z.T."/>
            <person name="Raymond J."/>
            <person name="Mimuro M."/>
            <person name="Blankenship R.E."/>
            <person name="Touchman J.W."/>
        </authorList>
    </citation>
    <scope>NUCLEOTIDE SEQUENCE [LARGE SCALE GENOMIC DNA]</scope>
    <source>
        <strain evidence="3">MBIC 11017</strain>
    </source>
</reference>
<organism evidence="2 3">
    <name type="scientific">Acaryochloris marina (strain MBIC 11017)</name>
    <dbReference type="NCBI Taxonomy" id="329726"/>
    <lineage>
        <taxon>Bacteria</taxon>
        <taxon>Bacillati</taxon>
        <taxon>Cyanobacteriota</taxon>
        <taxon>Cyanophyceae</taxon>
        <taxon>Acaryochloridales</taxon>
        <taxon>Acaryochloridaceae</taxon>
        <taxon>Acaryochloris</taxon>
    </lineage>
</organism>
<accession>B0C1N6</accession>
<feature type="compositionally biased region" description="Pro residues" evidence="1">
    <location>
        <begin position="55"/>
        <end position="72"/>
    </location>
</feature>
<feature type="compositionally biased region" description="Polar residues" evidence="1">
    <location>
        <begin position="29"/>
        <end position="42"/>
    </location>
</feature>
<proteinExistence type="predicted"/>
<dbReference type="OrthoDB" id="9848425at2"/>
<dbReference type="Proteomes" id="UP000000268">
    <property type="component" value="Chromosome"/>
</dbReference>
<dbReference type="KEGG" id="amr:AM1_5931"/>
<sequence>MTKFAPSIQRIVLSAATVGCLASFSILSPQLVRSQDIPQPDQSPAATDEITPTPEAAPTPGAPEAAPTPEPAAPNSGQTISPTTVEESSDAIGGADSPAPAAPTGDVAPAGPSDPAPVTPTTPAEEVAPQPVRGLW</sequence>
<dbReference type="RefSeq" id="WP_012166072.1">
    <property type="nucleotide sequence ID" value="NC_009925.1"/>
</dbReference>